<proteinExistence type="predicted"/>
<organism evidence="1 2">
    <name type="scientific">Acetivibrio ethanolgignens</name>
    <dbReference type="NCBI Taxonomy" id="290052"/>
    <lineage>
        <taxon>Bacteria</taxon>
        <taxon>Bacillati</taxon>
        <taxon>Bacillota</taxon>
        <taxon>Clostridia</taxon>
        <taxon>Eubacteriales</taxon>
        <taxon>Oscillospiraceae</taxon>
        <taxon>Acetivibrio</taxon>
    </lineage>
</organism>
<gene>
    <name evidence="1" type="ORF">ASU35_15180</name>
</gene>
<reference evidence="1 2" key="1">
    <citation type="submission" date="2015-11" db="EMBL/GenBank/DDBJ databases">
        <title>Butyribacter intestini gen. nov., sp. nov., a butyric acid-producing bacterium of the family Lachnospiraceae isolated from the human faeces.</title>
        <authorList>
            <person name="Zou Y."/>
            <person name="Xue W."/>
            <person name="Luo G."/>
            <person name="Lv M."/>
        </authorList>
    </citation>
    <scope>NUCLEOTIDE SEQUENCE [LARGE SCALE GENOMIC DNA]</scope>
    <source>
        <strain evidence="1 2">ACET-33324</strain>
    </source>
</reference>
<keyword evidence="2" id="KW-1185">Reference proteome</keyword>
<evidence type="ECO:0000313" key="2">
    <source>
        <dbReference type="Proteomes" id="UP000054874"/>
    </source>
</evidence>
<dbReference type="STRING" id="290052.ASU35_15180"/>
<dbReference type="Proteomes" id="UP000054874">
    <property type="component" value="Unassembled WGS sequence"/>
</dbReference>
<evidence type="ECO:0000313" key="1">
    <source>
        <dbReference type="EMBL" id="KSV57782.1"/>
    </source>
</evidence>
<dbReference type="EMBL" id="LNAM01000200">
    <property type="protein sequence ID" value="KSV57782.1"/>
    <property type="molecule type" value="Genomic_DNA"/>
</dbReference>
<dbReference type="AlphaFoldDB" id="A0A0V8QBZ8"/>
<dbReference type="RefSeq" id="WP_058353995.1">
    <property type="nucleotide sequence ID" value="NZ_CABMMD010000200.1"/>
</dbReference>
<protein>
    <submittedName>
        <fullName evidence="1">Uncharacterized protein</fullName>
    </submittedName>
</protein>
<accession>A0A0V8QBZ8</accession>
<name>A0A0V8QBZ8_9FIRM</name>
<sequence>MDKNRNCIYIPSVDAKDLYLANNFKDEEKNKKGYRLVTKSGNINYNRFINSLDFSLDSEKLREVAKEIYGKKNTLSFKHNGKEYSDKVINVTFKYSSKDFNKVKKNTYVMDGYLLDELNFSDNIAIVSDMIVGVIVSTPTTKKTQYELPDGFNYVEDKEGNYVYETKTIGVIYSRKELRDYLYEHGFNCNGNHYIRLKRTSGSARVGKCLFVEESLYPKMHEWEMCGLVIENGDEVDLAALESYISLPTSSAIDMITIDPKSILIIPDYDSKFTEDSIIVEMNENKRITVREGEIDISNSIFDGQSLIDKSIMGEYDCYGMILLRNRFFKSCCFNTNIQKWFEDNSINDISQLNKDCITLATNIKDIKLITTPNSIKYIKFAPLLQWLSKIDS</sequence>
<comment type="caution">
    <text evidence="1">The sequence shown here is derived from an EMBL/GenBank/DDBJ whole genome shotgun (WGS) entry which is preliminary data.</text>
</comment>
<dbReference type="OrthoDB" id="2485429at2"/>